<name>A0A1C2DMQ5_9HYPH</name>
<keyword evidence="1" id="KW-0812">Transmembrane</keyword>
<keyword evidence="1" id="KW-0472">Membrane</keyword>
<dbReference type="EMBL" id="MDEO01000033">
    <property type="protein sequence ID" value="OCX16042.1"/>
    <property type="molecule type" value="Genomic_DNA"/>
</dbReference>
<dbReference type="Proteomes" id="UP000094412">
    <property type="component" value="Unassembled WGS sequence"/>
</dbReference>
<gene>
    <name evidence="2" type="ORF">QV13_14245</name>
</gene>
<feature type="transmembrane region" description="Helical" evidence="1">
    <location>
        <begin position="14"/>
        <end position="38"/>
    </location>
</feature>
<evidence type="ECO:0000313" key="3">
    <source>
        <dbReference type="Proteomes" id="UP000094412"/>
    </source>
</evidence>
<accession>A0A1C2DMQ5</accession>
<comment type="caution">
    <text evidence="2">The sequence shown here is derived from an EMBL/GenBank/DDBJ whole genome shotgun (WGS) entry which is preliminary data.</text>
</comment>
<dbReference type="OrthoDB" id="7180976at2"/>
<reference evidence="2 3" key="1">
    <citation type="submission" date="2016-08" db="EMBL/GenBank/DDBJ databases">
        <title>Whole genome sequence of Mesorhizobium sp. strain UASWS1009 isolated from industrial sewage.</title>
        <authorList>
            <person name="Crovadore J."/>
            <person name="Calmin G."/>
            <person name="Chablais R."/>
            <person name="Cochard B."/>
            <person name="Lefort F."/>
        </authorList>
    </citation>
    <scope>NUCLEOTIDE SEQUENCE [LARGE SCALE GENOMIC DNA]</scope>
    <source>
        <strain evidence="2 3">UASWS1009</strain>
    </source>
</reference>
<evidence type="ECO:0000313" key="2">
    <source>
        <dbReference type="EMBL" id="OCX16042.1"/>
    </source>
</evidence>
<keyword evidence="1" id="KW-1133">Transmembrane helix</keyword>
<dbReference type="RefSeq" id="WP_024927286.1">
    <property type="nucleotide sequence ID" value="NZ_MDEO01000033.1"/>
</dbReference>
<sequence>MAFYVPLPVTLPRWHMIIAVVFVMTATEAIAGPIVSVCPAPLAPRRALPSDTVCVDLASRKRIAAENARAPLLWVPGPFGPKTCANGYVWREAMVQDLVCVTPDIRSFVASEQANPMLAVGQ</sequence>
<evidence type="ECO:0000256" key="1">
    <source>
        <dbReference type="SAM" id="Phobius"/>
    </source>
</evidence>
<dbReference type="STRING" id="1566387.QV13_14245"/>
<keyword evidence="3" id="KW-1185">Reference proteome</keyword>
<dbReference type="AlphaFoldDB" id="A0A1C2DMQ5"/>
<proteinExistence type="predicted"/>
<protein>
    <submittedName>
        <fullName evidence="2">Uncharacterized protein</fullName>
    </submittedName>
</protein>
<organism evidence="2 3">
    <name type="scientific">Mesorhizobium hungaricum</name>
    <dbReference type="NCBI Taxonomy" id="1566387"/>
    <lineage>
        <taxon>Bacteria</taxon>
        <taxon>Pseudomonadati</taxon>
        <taxon>Pseudomonadota</taxon>
        <taxon>Alphaproteobacteria</taxon>
        <taxon>Hyphomicrobiales</taxon>
        <taxon>Phyllobacteriaceae</taxon>
        <taxon>Mesorhizobium</taxon>
    </lineage>
</organism>